<evidence type="ECO:0000313" key="2">
    <source>
        <dbReference type="EMBL" id="KAA0979873.1"/>
    </source>
</evidence>
<dbReference type="EMBL" id="VOBL01000001">
    <property type="protein sequence ID" value="KAA0979873.1"/>
    <property type="molecule type" value="Genomic_DNA"/>
</dbReference>
<feature type="domain" description="Right handed beta helix" evidence="1">
    <location>
        <begin position="254"/>
        <end position="387"/>
    </location>
</feature>
<dbReference type="InterPro" id="IPR012334">
    <property type="entry name" value="Pectin_lyas_fold"/>
</dbReference>
<reference evidence="2 3" key="1">
    <citation type="submission" date="2019-07" db="EMBL/GenBank/DDBJ databases">
        <title>Analysis of the biochemical properties, biological activity and biotechnological potential of siderophores and biosurfactants produced by Antarctic psychrotolerant bacteria.</title>
        <authorList>
            <person name="Styczynski M."/>
            <person name="Krucon T."/>
            <person name="Decewicz P."/>
            <person name="Dziewit L."/>
        </authorList>
    </citation>
    <scope>NUCLEOTIDE SEQUENCE [LARGE SCALE GENOMIC DNA]</scope>
    <source>
        <strain evidence="2 3">ANT_H27</strain>
    </source>
</reference>
<proteinExistence type="predicted"/>
<evidence type="ECO:0000259" key="1">
    <source>
        <dbReference type="Pfam" id="PF13229"/>
    </source>
</evidence>
<evidence type="ECO:0000313" key="3">
    <source>
        <dbReference type="Proteomes" id="UP000323856"/>
    </source>
</evidence>
<dbReference type="Gene3D" id="2.160.20.10">
    <property type="entry name" value="Single-stranded right-handed beta-helix, Pectin lyase-like"/>
    <property type="match status" value="1"/>
</dbReference>
<accession>A0A5B0EM41</accession>
<dbReference type="RefSeq" id="WP_149618419.1">
    <property type="nucleotide sequence ID" value="NZ_VOBL01000001.1"/>
</dbReference>
<dbReference type="AlphaFoldDB" id="A0A5B0EM41"/>
<sequence>MAQPLDRRLMTEQTFFGKANEQDGKLDNFGTRVEAIEVLGGLAPGDLSDATMTDIAAAPGTLFNEQQKGAVREGTGLLPASSFATVQDAAAASVTLGATLTVDAPTVVTGNIPNFWDARLAGTGSIVRDGAEFLVAPRPSGGAVQTNTIYLNADTGNDSNDGLSATYPLKTLPRLYYQILRRMSADLAAGAKWIIRMSGNFEGGQKFAQMPEFPHGLEFVGDDLVGGEPVTTIAKGATAGDIGLWFEPVRRTIIVRNIIFDGFANGFSGYGLLAKGGGRIEAYDCRAKNTDIGFAAIRNVDFAFIRCEASDNVRNGFWAQYSSSGAFQYCKAAHTEIFGFYVTRNSVVHIDYCDIEDNAIGVKLDMASRAHIMQSDVRRNAIGVNASGAAEWVNGESRFHAGTPDANGQDYVNFGVAREERLYSAIGRNEFQIGNAWEANPAYVTPTVITGSTEAVVAYAGTRLGLIPDNFFTGIGKRLRVEVYGEANLTAAATLRLRAHVPGTTTTFFLAALTIPSALASAAFKAEFIVRAITATTQRANMNLVATRGASITGISAGGVDFTTAKGLRLEVVLGSGSDSVTLNSMEAFLMG</sequence>
<dbReference type="Pfam" id="PF13229">
    <property type="entry name" value="Beta_helix"/>
    <property type="match status" value="1"/>
</dbReference>
<dbReference type="InterPro" id="IPR039448">
    <property type="entry name" value="Beta_helix"/>
</dbReference>
<protein>
    <submittedName>
        <fullName evidence="2">Right-handed parallel beta-helix repeat-containing protein</fullName>
    </submittedName>
</protein>
<gene>
    <name evidence="2" type="ORF">FQ154_01565</name>
</gene>
<name>A0A5B0EM41_9MICC</name>
<organism evidence="2 3">
    <name type="scientific">Paeniglutamicibacter gangotriensis</name>
    <dbReference type="NCBI Taxonomy" id="254787"/>
    <lineage>
        <taxon>Bacteria</taxon>
        <taxon>Bacillati</taxon>
        <taxon>Actinomycetota</taxon>
        <taxon>Actinomycetes</taxon>
        <taxon>Micrococcales</taxon>
        <taxon>Micrococcaceae</taxon>
        <taxon>Paeniglutamicibacter</taxon>
    </lineage>
</organism>
<dbReference type="Proteomes" id="UP000323856">
    <property type="component" value="Unassembled WGS sequence"/>
</dbReference>
<dbReference type="InterPro" id="IPR011050">
    <property type="entry name" value="Pectin_lyase_fold/virulence"/>
</dbReference>
<comment type="caution">
    <text evidence="2">The sequence shown here is derived from an EMBL/GenBank/DDBJ whole genome shotgun (WGS) entry which is preliminary data.</text>
</comment>
<dbReference type="SUPFAM" id="SSF51126">
    <property type="entry name" value="Pectin lyase-like"/>
    <property type="match status" value="1"/>
</dbReference>